<accession>A0A9D3W4T3</accession>
<protein>
    <submittedName>
        <fullName evidence="2">Uncharacterized protein</fullName>
    </submittedName>
</protein>
<evidence type="ECO:0000313" key="3">
    <source>
        <dbReference type="Proteomes" id="UP000828251"/>
    </source>
</evidence>
<proteinExistence type="predicted"/>
<keyword evidence="3" id="KW-1185">Reference proteome</keyword>
<dbReference type="EMBL" id="JAIQCV010000004">
    <property type="protein sequence ID" value="KAH1107830.1"/>
    <property type="molecule type" value="Genomic_DNA"/>
</dbReference>
<name>A0A9D3W4T3_9ROSI</name>
<dbReference type="Proteomes" id="UP000828251">
    <property type="component" value="Unassembled WGS sequence"/>
</dbReference>
<comment type="caution">
    <text evidence="2">The sequence shown here is derived from an EMBL/GenBank/DDBJ whole genome shotgun (WGS) entry which is preliminary data.</text>
</comment>
<feature type="non-terminal residue" evidence="2">
    <location>
        <position position="54"/>
    </location>
</feature>
<dbReference type="AlphaFoldDB" id="A0A9D3W4T3"/>
<evidence type="ECO:0000313" key="2">
    <source>
        <dbReference type="EMBL" id="KAH1107830.1"/>
    </source>
</evidence>
<feature type="region of interest" description="Disordered" evidence="1">
    <location>
        <begin position="27"/>
        <end position="54"/>
    </location>
</feature>
<gene>
    <name evidence="2" type="ORF">J1N35_011598</name>
</gene>
<organism evidence="2 3">
    <name type="scientific">Gossypium stocksii</name>
    <dbReference type="NCBI Taxonomy" id="47602"/>
    <lineage>
        <taxon>Eukaryota</taxon>
        <taxon>Viridiplantae</taxon>
        <taxon>Streptophyta</taxon>
        <taxon>Embryophyta</taxon>
        <taxon>Tracheophyta</taxon>
        <taxon>Spermatophyta</taxon>
        <taxon>Magnoliopsida</taxon>
        <taxon>eudicotyledons</taxon>
        <taxon>Gunneridae</taxon>
        <taxon>Pentapetalae</taxon>
        <taxon>rosids</taxon>
        <taxon>malvids</taxon>
        <taxon>Malvales</taxon>
        <taxon>Malvaceae</taxon>
        <taxon>Malvoideae</taxon>
        <taxon>Gossypium</taxon>
    </lineage>
</organism>
<reference evidence="2 3" key="1">
    <citation type="journal article" date="2021" name="Plant Biotechnol. J.">
        <title>Multi-omics assisted identification of the key and species-specific regulatory components of drought-tolerant mechanisms in Gossypium stocksii.</title>
        <authorList>
            <person name="Yu D."/>
            <person name="Ke L."/>
            <person name="Zhang D."/>
            <person name="Wu Y."/>
            <person name="Sun Y."/>
            <person name="Mei J."/>
            <person name="Sun J."/>
            <person name="Sun Y."/>
        </authorList>
    </citation>
    <scope>NUCLEOTIDE SEQUENCE [LARGE SCALE GENOMIC DNA]</scope>
    <source>
        <strain evidence="3">cv. E1</strain>
        <tissue evidence="2">Leaf</tissue>
    </source>
</reference>
<sequence length="54" mass="6056">MANVKGPYVQGCMTAHDLERLVENVHKLNPTKPNELTEPKTDESSNKFEIEANS</sequence>
<evidence type="ECO:0000256" key="1">
    <source>
        <dbReference type="SAM" id="MobiDB-lite"/>
    </source>
</evidence>
<feature type="compositionally biased region" description="Basic and acidic residues" evidence="1">
    <location>
        <begin position="35"/>
        <end position="54"/>
    </location>
</feature>